<dbReference type="PANTHER" id="PTHR39550:SF1">
    <property type="entry name" value="SLL0658 PROTEIN"/>
    <property type="match status" value="1"/>
</dbReference>
<accession>A0A5C6ZLM8</accession>
<evidence type="ECO:0000313" key="1">
    <source>
        <dbReference type="EMBL" id="TXD90785.1"/>
    </source>
</evidence>
<dbReference type="EMBL" id="VORO01000002">
    <property type="protein sequence ID" value="TXD90785.1"/>
    <property type="molecule type" value="Genomic_DNA"/>
</dbReference>
<name>A0A5C6ZLM8_9FLAO</name>
<evidence type="ECO:0000313" key="2">
    <source>
        <dbReference type="Proteomes" id="UP000321578"/>
    </source>
</evidence>
<dbReference type="InterPro" id="IPR021799">
    <property type="entry name" value="PIN-like_prokaryotic"/>
</dbReference>
<sequence>MKNGLVILDSGPIFSLASVNRLEMLDSLFDKAVIPKAVWQEITFHQTTESYEIIERFLEKRVVEIEGFNELSFIMDYGDSEALILYRQLKADFLLIDDKKARSIAENSKINCIGTLGILIPARRRNFIKDLRPIFKGFLENKRYYSIGLLNEVLKTFDEELLND</sequence>
<reference evidence="1 2" key="1">
    <citation type="submission" date="2019-08" db="EMBL/GenBank/DDBJ databases">
        <title>Genomes of Subsaximicrobium wynnwilliamsii strains.</title>
        <authorList>
            <person name="Bowman J.P."/>
        </authorList>
    </citation>
    <scope>NUCLEOTIDE SEQUENCE [LARGE SCALE GENOMIC DNA]</scope>
    <source>
        <strain evidence="1 2">2-80-2</strain>
    </source>
</reference>
<comment type="caution">
    <text evidence="1">The sequence shown here is derived from an EMBL/GenBank/DDBJ whole genome shotgun (WGS) entry which is preliminary data.</text>
</comment>
<keyword evidence="2" id="KW-1185">Reference proteome</keyword>
<dbReference type="OrthoDB" id="764457at2"/>
<dbReference type="RefSeq" id="WP_147084887.1">
    <property type="nucleotide sequence ID" value="NZ_VORM01000001.1"/>
</dbReference>
<protein>
    <submittedName>
        <fullName evidence="1">DUF3368 domain-containing protein</fullName>
    </submittedName>
</protein>
<dbReference type="Proteomes" id="UP000321578">
    <property type="component" value="Unassembled WGS sequence"/>
</dbReference>
<organism evidence="1 2">
    <name type="scientific">Subsaximicrobium wynnwilliamsii</name>
    <dbReference type="NCBI Taxonomy" id="291179"/>
    <lineage>
        <taxon>Bacteria</taxon>
        <taxon>Pseudomonadati</taxon>
        <taxon>Bacteroidota</taxon>
        <taxon>Flavobacteriia</taxon>
        <taxon>Flavobacteriales</taxon>
        <taxon>Flavobacteriaceae</taxon>
        <taxon>Subsaximicrobium</taxon>
    </lineage>
</organism>
<dbReference type="Pfam" id="PF11848">
    <property type="entry name" value="DUF3368"/>
    <property type="match status" value="1"/>
</dbReference>
<gene>
    <name evidence="1" type="ORF">ESY86_02150</name>
</gene>
<dbReference type="PANTHER" id="PTHR39550">
    <property type="entry name" value="SLL0658 PROTEIN"/>
    <property type="match status" value="1"/>
</dbReference>
<proteinExistence type="predicted"/>
<dbReference type="AlphaFoldDB" id="A0A5C6ZLM8"/>